<proteinExistence type="predicted"/>
<dbReference type="Proteomes" id="UP000251088">
    <property type="component" value="Unassembled WGS sequence"/>
</dbReference>
<dbReference type="PANTHER" id="PTHR36151">
    <property type="entry name" value="BLR2777 PROTEIN"/>
    <property type="match status" value="1"/>
</dbReference>
<gene>
    <name evidence="2" type="ORF">NCTC9128_07045</name>
</gene>
<sequence>MADYLEAMRPRLRCDERTREVAEVLLSTRLPGRMSQPVGRVMMNAGIDLLPEWAQEMLGLSLTPLQRRTTRLMVHGVARVLRASVRNGAWHCAMRRMTEA</sequence>
<dbReference type="InterPro" id="IPR018713">
    <property type="entry name" value="MPAB/Lcp_cat_dom"/>
</dbReference>
<protein>
    <submittedName>
        <fullName evidence="2">Histidine kinase</fullName>
    </submittedName>
</protein>
<keyword evidence="2" id="KW-0418">Kinase</keyword>
<evidence type="ECO:0000259" key="1">
    <source>
        <dbReference type="Pfam" id="PF09995"/>
    </source>
</evidence>
<organism evidence="2 3">
    <name type="scientific">Klebsiella pneumoniae</name>
    <dbReference type="NCBI Taxonomy" id="573"/>
    <lineage>
        <taxon>Bacteria</taxon>
        <taxon>Pseudomonadati</taxon>
        <taxon>Pseudomonadota</taxon>
        <taxon>Gammaproteobacteria</taxon>
        <taxon>Enterobacterales</taxon>
        <taxon>Enterobacteriaceae</taxon>
        <taxon>Klebsiella/Raoultella group</taxon>
        <taxon>Klebsiella</taxon>
        <taxon>Klebsiella pneumoniae complex</taxon>
    </lineage>
</organism>
<evidence type="ECO:0000313" key="2">
    <source>
        <dbReference type="EMBL" id="SQC41033.1"/>
    </source>
</evidence>
<dbReference type="Pfam" id="PF09995">
    <property type="entry name" value="MPAB_Lcp_cat"/>
    <property type="match status" value="1"/>
</dbReference>
<keyword evidence="2" id="KW-0808">Transferase</keyword>
<reference evidence="2 3" key="1">
    <citation type="submission" date="2018-06" db="EMBL/GenBank/DDBJ databases">
        <authorList>
            <consortium name="Pathogen Informatics"/>
            <person name="Doyle S."/>
        </authorList>
    </citation>
    <scope>NUCLEOTIDE SEQUENCE [LARGE SCALE GENOMIC DNA]</scope>
    <source>
        <strain evidence="2 3">NCTC9128</strain>
    </source>
</reference>
<dbReference type="EMBL" id="UAWN01000016">
    <property type="protein sequence ID" value="SQC41033.1"/>
    <property type="molecule type" value="Genomic_DNA"/>
</dbReference>
<evidence type="ECO:0000313" key="3">
    <source>
        <dbReference type="Proteomes" id="UP000251088"/>
    </source>
</evidence>
<accession>A0A2X3EX62</accession>
<dbReference type="GO" id="GO:0016301">
    <property type="term" value="F:kinase activity"/>
    <property type="evidence" value="ECO:0007669"/>
    <property type="project" value="UniProtKB-KW"/>
</dbReference>
<dbReference type="AlphaFoldDB" id="A0A2X3EX62"/>
<dbReference type="PANTHER" id="PTHR36151:SF3">
    <property type="entry name" value="ER-BOUND OXYGENASE MPAB_MPAB'_RUBBER OXYGENASE CATALYTIC DOMAIN-CONTAINING PROTEIN"/>
    <property type="match status" value="1"/>
</dbReference>
<name>A0A2X3EX62_KLEPN</name>
<dbReference type="GO" id="GO:0016491">
    <property type="term" value="F:oxidoreductase activity"/>
    <property type="evidence" value="ECO:0007669"/>
    <property type="project" value="InterPro"/>
</dbReference>
<feature type="domain" description="ER-bound oxygenase mpaB/mpaB'/Rubber oxygenase catalytic" evidence="1">
    <location>
        <begin position="2"/>
        <end position="78"/>
    </location>
</feature>